<gene>
    <name evidence="1" type="ORF">WJX75_007357</name>
</gene>
<keyword evidence="2" id="KW-1185">Reference proteome</keyword>
<reference evidence="1 2" key="1">
    <citation type="journal article" date="2024" name="Nat. Commun.">
        <title>Phylogenomics reveals the evolutionary origins of lichenization in chlorophyte algae.</title>
        <authorList>
            <person name="Puginier C."/>
            <person name="Libourel C."/>
            <person name="Otte J."/>
            <person name="Skaloud P."/>
            <person name="Haon M."/>
            <person name="Grisel S."/>
            <person name="Petersen M."/>
            <person name="Berrin J.G."/>
            <person name="Delaux P.M."/>
            <person name="Dal Grande F."/>
            <person name="Keller J."/>
        </authorList>
    </citation>
    <scope>NUCLEOTIDE SEQUENCE [LARGE SCALE GENOMIC DNA]</scope>
    <source>
        <strain evidence="1 2">SAG 216-7</strain>
    </source>
</reference>
<organism evidence="1 2">
    <name type="scientific">Coccomyxa subellipsoidea</name>
    <dbReference type="NCBI Taxonomy" id="248742"/>
    <lineage>
        <taxon>Eukaryota</taxon>
        <taxon>Viridiplantae</taxon>
        <taxon>Chlorophyta</taxon>
        <taxon>core chlorophytes</taxon>
        <taxon>Trebouxiophyceae</taxon>
        <taxon>Trebouxiophyceae incertae sedis</taxon>
        <taxon>Coccomyxaceae</taxon>
        <taxon>Coccomyxa</taxon>
    </lineage>
</organism>
<comment type="caution">
    <text evidence="1">The sequence shown here is derived from an EMBL/GenBank/DDBJ whole genome shotgun (WGS) entry which is preliminary data.</text>
</comment>
<sequence length="222" mass="25363">MGAANSNLTRCLEDEFHRLVKQGRDYLVLDEVLALRLPPSSWAVDPCHLGVLFAVDSNHDGRFTLEELLSFVDLARQRSRTYQPYEFQAQMQGYCTLQLWKATSLGGGPAEFVDWMSRLLMENMPTRRFAQCPGQLYLNRDTIETLYHLLSVKETQGMDFQSFLDLLQRVGEEHGSMELGSEEQDDWLPLSVVRDFIVSLNDGTLKVMADVYPAHELAEVQL</sequence>
<evidence type="ECO:0000313" key="1">
    <source>
        <dbReference type="EMBL" id="KAK9905837.1"/>
    </source>
</evidence>
<name>A0ABR2YI38_9CHLO</name>
<proteinExistence type="predicted"/>
<evidence type="ECO:0008006" key="3">
    <source>
        <dbReference type="Google" id="ProtNLM"/>
    </source>
</evidence>
<accession>A0ABR2YI38</accession>
<dbReference type="Proteomes" id="UP001491310">
    <property type="component" value="Unassembled WGS sequence"/>
</dbReference>
<dbReference type="EMBL" id="JALJOT010000011">
    <property type="protein sequence ID" value="KAK9905837.1"/>
    <property type="molecule type" value="Genomic_DNA"/>
</dbReference>
<protein>
    <recommendedName>
        <fullName evidence="3">EF-hand domain-containing protein</fullName>
    </recommendedName>
</protein>
<evidence type="ECO:0000313" key="2">
    <source>
        <dbReference type="Proteomes" id="UP001491310"/>
    </source>
</evidence>